<dbReference type="PANTHER" id="PTHR43776">
    <property type="entry name" value="TRANSPORT ATP-BINDING PROTEIN"/>
    <property type="match status" value="1"/>
</dbReference>
<dbReference type="PROSITE" id="PS50893">
    <property type="entry name" value="ABC_TRANSPORTER_2"/>
    <property type="match status" value="1"/>
</dbReference>
<comment type="caution">
    <text evidence="6">The sequence shown here is derived from an EMBL/GenBank/DDBJ whole genome shotgun (WGS) entry which is preliminary data.</text>
</comment>
<feature type="domain" description="ABC transporter" evidence="5">
    <location>
        <begin position="14"/>
        <end position="259"/>
    </location>
</feature>
<accession>A0A841DME7</accession>
<evidence type="ECO:0000313" key="7">
    <source>
        <dbReference type="Proteomes" id="UP000558997"/>
    </source>
</evidence>
<dbReference type="RefSeq" id="WP_184832146.1">
    <property type="nucleotide sequence ID" value="NZ_BAAAVN010000015.1"/>
</dbReference>
<keyword evidence="3 6" id="KW-0067">ATP-binding</keyword>
<sequence>MTEELTETERRPVLAARRVTKHFQVRGRRTVRALEDATVELHGGSIVALVGESGSGKTTLARVLARYCPPTDGTIELDGRTIDERNNSIRRYYGRVQLLFQDPFASLNPLHSIRHILGRPLRIHQRAKGRAEVEQAILALLGRVNLTPAEDYIDKYPHELSGGQRQRIVIARALAVGPRVMLGDEPISMLDVSIRLDILNLLKQLRDDGLALLYITHDIASARYVADEIKVMYAGQMIESGPTEQVIQHPAHPYTRLLLASSPNPEAAQDQGRPRRYAGAGDLGEPPSLIDPPAGCRFNPRCPYAMRICRTTEPPVTELGRGHWTRCHLDRTELLRPTSDLDGEGARS</sequence>
<dbReference type="CDD" id="cd03257">
    <property type="entry name" value="ABC_NikE_OppD_transporters"/>
    <property type="match status" value="1"/>
</dbReference>
<evidence type="ECO:0000313" key="6">
    <source>
        <dbReference type="EMBL" id="MBB5977946.1"/>
    </source>
</evidence>
<keyword evidence="2" id="KW-0547">Nucleotide-binding</keyword>
<dbReference type="Proteomes" id="UP000558997">
    <property type="component" value="Unassembled WGS sequence"/>
</dbReference>
<dbReference type="GO" id="GO:0055085">
    <property type="term" value="P:transmembrane transport"/>
    <property type="evidence" value="ECO:0007669"/>
    <property type="project" value="UniProtKB-ARBA"/>
</dbReference>
<dbReference type="PROSITE" id="PS00211">
    <property type="entry name" value="ABC_TRANSPORTER_1"/>
    <property type="match status" value="1"/>
</dbReference>
<dbReference type="InterPro" id="IPR027417">
    <property type="entry name" value="P-loop_NTPase"/>
</dbReference>
<proteinExistence type="predicted"/>
<dbReference type="InterPro" id="IPR013563">
    <property type="entry name" value="Oligopep_ABC_C"/>
</dbReference>
<evidence type="ECO:0000256" key="3">
    <source>
        <dbReference type="ARBA" id="ARBA00022840"/>
    </source>
</evidence>
<name>A0A841DME7_9ACTN</name>
<reference evidence="6 7" key="1">
    <citation type="submission" date="2020-08" db="EMBL/GenBank/DDBJ databases">
        <title>Sequencing the genomes of 1000 actinobacteria strains.</title>
        <authorList>
            <person name="Klenk H.-P."/>
        </authorList>
    </citation>
    <scope>NUCLEOTIDE SEQUENCE [LARGE SCALE GENOMIC DNA]</scope>
    <source>
        <strain evidence="6 7">DSM 17294</strain>
    </source>
</reference>
<dbReference type="InterPro" id="IPR003593">
    <property type="entry name" value="AAA+_ATPase"/>
</dbReference>
<dbReference type="GO" id="GO:0015833">
    <property type="term" value="P:peptide transport"/>
    <property type="evidence" value="ECO:0007669"/>
    <property type="project" value="InterPro"/>
</dbReference>
<keyword evidence="1" id="KW-0813">Transport</keyword>
<dbReference type="GO" id="GO:0016887">
    <property type="term" value="F:ATP hydrolysis activity"/>
    <property type="evidence" value="ECO:0007669"/>
    <property type="project" value="InterPro"/>
</dbReference>
<dbReference type="AlphaFoldDB" id="A0A841DME7"/>
<keyword evidence="7" id="KW-1185">Reference proteome</keyword>
<dbReference type="SUPFAM" id="SSF52540">
    <property type="entry name" value="P-loop containing nucleoside triphosphate hydrolases"/>
    <property type="match status" value="1"/>
</dbReference>
<gene>
    <name evidence="6" type="ORF">HDA44_001287</name>
</gene>
<evidence type="ECO:0000256" key="1">
    <source>
        <dbReference type="ARBA" id="ARBA00022448"/>
    </source>
</evidence>
<protein>
    <submittedName>
        <fullName evidence="6">Peptide/nickel transport system ATP-binding protein</fullName>
    </submittedName>
</protein>
<feature type="region of interest" description="Disordered" evidence="4">
    <location>
        <begin position="263"/>
        <end position="292"/>
    </location>
</feature>
<dbReference type="GO" id="GO:0005524">
    <property type="term" value="F:ATP binding"/>
    <property type="evidence" value="ECO:0007669"/>
    <property type="project" value="UniProtKB-KW"/>
</dbReference>
<dbReference type="InterPro" id="IPR050319">
    <property type="entry name" value="ABC_transp_ATP-bind"/>
</dbReference>
<dbReference type="NCBIfam" id="TIGR01727">
    <property type="entry name" value="oligo_HPY"/>
    <property type="match status" value="1"/>
</dbReference>
<dbReference type="InterPro" id="IPR017871">
    <property type="entry name" value="ABC_transporter-like_CS"/>
</dbReference>
<evidence type="ECO:0000259" key="5">
    <source>
        <dbReference type="PROSITE" id="PS50893"/>
    </source>
</evidence>
<evidence type="ECO:0000256" key="4">
    <source>
        <dbReference type="SAM" id="MobiDB-lite"/>
    </source>
</evidence>
<dbReference type="Pfam" id="PF08352">
    <property type="entry name" value="oligo_HPY"/>
    <property type="match status" value="1"/>
</dbReference>
<dbReference type="Gene3D" id="3.40.50.300">
    <property type="entry name" value="P-loop containing nucleotide triphosphate hydrolases"/>
    <property type="match status" value="1"/>
</dbReference>
<dbReference type="Pfam" id="PF00005">
    <property type="entry name" value="ABC_tran"/>
    <property type="match status" value="1"/>
</dbReference>
<dbReference type="PANTHER" id="PTHR43776:SF8">
    <property type="entry name" value="ABC TRANSPORTER, ATP-BINDING PROTEIN"/>
    <property type="match status" value="1"/>
</dbReference>
<dbReference type="EMBL" id="JACHNF010000001">
    <property type="protein sequence ID" value="MBB5977946.1"/>
    <property type="molecule type" value="Genomic_DNA"/>
</dbReference>
<dbReference type="InterPro" id="IPR003439">
    <property type="entry name" value="ABC_transporter-like_ATP-bd"/>
</dbReference>
<evidence type="ECO:0000256" key="2">
    <source>
        <dbReference type="ARBA" id="ARBA00022741"/>
    </source>
</evidence>
<dbReference type="SMART" id="SM00382">
    <property type="entry name" value="AAA"/>
    <property type="match status" value="1"/>
</dbReference>
<organism evidence="6 7">
    <name type="scientific">Kribbella solani</name>
    <dbReference type="NCBI Taxonomy" id="236067"/>
    <lineage>
        <taxon>Bacteria</taxon>
        <taxon>Bacillati</taxon>
        <taxon>Actinomycetota</taxon>
        <taxon>Actinomycetes</taxon>
        <taxon>Propionibacteriales</taxon>
        <taxon>Kribbellaceae</taxon>
        <taxon>Kribbella</taxon>
    </lineage>
</organism>